<reference evidence="2 3" key="1">
    <citation type="submission" date="2018-07" db="EMBL/GenBank/DDBJ databases">
        <title>New species, Clostridium PI-S10-A1B.</title>
        <authorList>
            <person name="Krishna G."/>
            <person name="Summeta K."/>
            <person name="Shikha S."/>
            <person name="Prabhu P.B."/>
            <person name="Suresh K."/>
        </authorList>
    </citation>
    <scope>NUCLEOTIDE SEQUENCE [LARGE SCALE GENOMIC DNA]</scope>
    <source>
        <strain evidence="2 3">PI-S10-A1B</strain>
    </source>
</reference>
<sequence>MNIEVRYYSKSGNTKKIADAIAKQAGISAKPIHEPMQGKVDILFLGTGLYAFDIDPELKKYILTLNPANIKKVVVFSTAAIVKSAYEKTKKYLQDQGLTVSDAEYHCPGHYMILRTGRPNSDDIKKAEQFAKSIINSL</sequence>
<organism evidence="2 3">
    <name type="scientific">Lacrimispora amygdalina</name>
    <dbReference type="NCBI Taxonomy" id="253257"/>
    <lineage>
        <taxon>Bacteria</taxon>
        <taxon>Bacillati</taxon>
        <taxon>Bacillota</taxon>
        <taxon>Clostridia</taxon>
        <taxon>Lachnospirales</taxon>
        <taxon>Lachnospiraceae</taxon>
        <taxon>Lacrimispora</taxon>
    </lineage>
</organism>
<dbReference type="Proteomes" id="UP000260680">
    <property type="component" value="Unassembled WGS sequence"/>
</dbReference>
<evidence type="ECO:0000313" key="3">
    <source>
        <dbReference type="Proteomes" id="UP000260680"/>
    </source>
</evidence>
<dbReference type="AlphaFoldDB" id="A0A3E2N8Z0"/>
<dbReference type="OrthoDB" id="1739094at2"/>
<name>A0A3E2N8Z0_9FIRM</name>
<dbReference type="SUPFAM" id="SSF52218">
    <property type="entry name" value="Flavoproteins"/>
    <property type="match status" value="1"/>
</dbReference>
<dbReference type="EMBL" id="QOHO01000060">
    <property type="protein sequence ID" value="RFZ77473.1"/>
    <property type="molecule type" value="Genomic_DNA"/>
</dbReference>
<comment type="caution">
    <text evidence="2">The sequence shown here is derived from an EMBL/GenBank/DDBJ whole genome shotgun (WGS) entry which is preliminary data.</text>
</comment>
<feature type="domain" description="Flavodoxin" evidence="1">
    <location>
        <begin position="6"/>
        <end position="96"/>
    </location>
</feature>
<dbReference type="Gene3D" id="3.40.50.360">
    <property type="match status" value="1"/>
</dbReference>
<dbReference type="RefSeq" id="WP_117418385.1">
    <property type="nucleotide sequence ID" value="NZ_QOHO01000060.1"/>
</dbReference>
<evidence type="ECO:0000313" key="2">
    <source>
        <dbReference type="EMBL" id="RFZ77473.1"/>
    </source>
</evidence>
<dbReference type="InterPro" id="IPR026816">
    <property type="entry name" value="Flavodoxin_dom"/>
</dbReference>
<dbReference type="InterPro" id="IPR029039">
    <property type="entry name" value="Flavoprotein-like_sf"/>
</dbReference>
<gene>
    <name evidence="2" type="ORF">DS742_18130</name>
</gene>
<dbReference type="Pfam" id="PF12724">
    <property type="entry name" value="Flavodoxin_5"/>
    <property type="match status" value="1"/>
</dbReference>
<accession>A0A3E2N8Z0</accession>
<protein>
    <submittedName>
        <fullName evidence="2">Flavodoxin</fullName>
    </submittedName>
</protein>
<evidence type="ECO:0000259" key="1">
    <source>
        <dbReference type="Pfam" id="PF12724"/>
    </source>
</evidence>
<proteinExistence type="predicted"/>